<reference evidence="2" key="2">
    <citation type="submission" date="2015-01" db="EMBL/GenBank/DDBJ databases">
        <title>Evolutionary Origins and Diversification of the Mycorrhizal Mutualists.</title>
        <authorList>
            <consortium name="DOE Joint Genome Institute"/>
            <consortium name="Mycorrhizal Genomics Consortium"/>
            <person name="Kohler A."/>
            <person name="Kuo A."/>
            <person name="Nagy L.G."/>
            <person name="Floudas D."/>
            <person name="Copeland A."/>
            <person name="Barry K.W."/>
            <person name="Cichocki N."/>
            <person name="Veneault-Fourrey C."/>
            <person name="LaButti K."/>
            <person name="Lindquist E.A."/>
            <person name="Lipzen A."/>
            <person name="Lundell T."/>
            <person name="Morin E."/>
            <person name="Murat C."/>
            <person name="Riley R."/>
            <person name="Ohm R."/>
            <person name="Sun H."/>
            <person name="Tunlid A."/>
            <person name="Henrissat B."/>
            <person name="Grigoriev I.V."/>
            <person name="Hibbett D.S."/>
            <person name="Martin F."/>
        </authorList>
    </citation>
    <scope>NUCLEOTIDE SEQUENCE [LARGE SCALE GENOMIC DNA]</scope>
    <source>
        <strain evidence="2">F 1598</strain>
    </source>
</reference>
<dbReference type="InParanoid" id="A0A0C3G3W0"/>
<dbReference type="AlphaFoldDB" id="A0A0C3G3W0"/>
<sequence length="82" mass="9389">MSLLTTSLVLQRRRVHIMTSVPFSTRRGTWKTTAAFEPIKQVASSVIYEILSSLYMVLRVVDTFIFSRKETRDSDLTDDMGS</sequence>
<evidence type="ECO:0000313" key="1">
    <source>
        <dbReference type="EMBL" id="KIM85301.1"/>
    </source>
</evidence>
<dbReference type="HOGENOM" id="CLU_2559080_0_0_1"/>
<dbReference type="EMBL" id="KN832985">
    <property type="protein sequence ID" value="KIM85301.1"/>
    <property type="molecule type" value="Genomic_DNA"/>
</dbReference>
<dbReference type="Proteomes" id="UP000054166">
    <property type="component" value="Unassembled WGS sequence"/>
</dbReference>
<evidence type="ECO:0000313" key="2">
    <source>
        <dbReference type="Proteomes" id="UP000054166"/>
    </source>
</evidence>
<protein>
    <submittedName>
        <fullName evidence="1">Uncharacterized protein</fullName>
    </submittedName>
</protein>
<reference evidence="1 2" key="1">
    <citation type="submission" date="2014-04" db="EMBL/GenBank/DDBJ databases">
        <authorList>
            <consortium name="DOE Joint Genome Institute"/>
            <person name="Kuo A."/>
            <person name="Tarkka M."/>
            <person name="Buscot F."/>
            <person name="Kohler A."/>
            <person name="Nagy L.G."/>
            <person name="Floudas D."/>
            <person name="Copeland A."/>
            <person name="Barry K.W."/>
            <person name="Cichocki N."/>
            <person name="Veneault-Fourrey C."/>
            <person name="LaButti K."/>
            <person name="Lindquist E.A."/>
            <person name="Lipzen A."/>
            <person name="Lundell T."/>
            <person name="Morin E."/>
            <person name="Murat C."/>
            <person name="Sun H."/>
            <person name="Tunlid A."/>
            <person name="Henrissat B."/>
            <person name="Grigoriev I.V."/>
            <person name="Hibbett D.S."/>
            <person name="Martin F."/>
            <person name="Nordberg H.P."/>
            <person name="Cantor M.N."/>
            <person name="Hua S.X."/>
        </authorList>
    </citation>
    <scope>NUCLEOTIDE SEQUENCE [LARGE SCALE GENOMIC DNA]</scope>
    <source>
        <strain evidence="1 2">F 1598</strain>
    </source>
</reference>
<gene>
    <name evidence="1" type="ORF">PILCRDRAFT_356726</name>
</gene>
<keyword evidence="2" id="KW-1185">Reference proteome</keyword>
<name>A0A0C3G3W0_PILCF</name>
<proteinExistence type="predicted"/>
<organism evidence="1 2">
    <name type="scientific">Piloderma croceum (strain F 1598)</name>
    <dbReference type="NCBI Taxonomy" id="765440"/>
    <lineage>
        <taxon>Eukaryota</taxon>
        <taxon>Fungi</taxon>
        <taxon>Dikarya</taxon>
        <taxon>Basidiomycota</taxon>
        <taxon>Agaricomycotina</taxon>
        <taxon>Agaricomycetes</taxon>
        <taxon>Agaricomycetidae</taxon>
        <taxon>Atheliales</taxon>
        <taxon>Atheliaceae</taxon>
        <taxon>Piloderma</taxon>
    </lineage>
</organism>
<accession>A0A0C3G3W0</accession>